<evidence type="ECO:0000256" key="6">
    <source>
        <dbReference type="ARBA" id="ARBA00022490"/>
    </source>
</evidence>
<gene>
    <name evidence="11" type="ORF">SAMN06893096_105150</name>
</gene>
<keyword evidence="6" id="KW-0963">Cytoplasm</keyword>
<accession>A0A239FLG8</accession>
<comment type="function">
    <text evidence="2">PPIases accelerate the folding of proteins. It catalyzes the cis-trans isomerization of proline imidic peptide bonds in oligopeptides.</text>
</comment>
<comment type="similarity">
    <text evidence="4">Belongs to the cyclophilin-type PPIase family.</text>
</comment>
<dbReference type="GO" id="GO:0004540">
    <property type="term" value="F:RNA nuclease activity"/>
    <property type="evidence" value="ECO:0007669"/>
    <property type="project" value="InterPro"/>
</dbReference>
<dbReference type="Gene3D" id="2.40.100.10">
    <property type="entry name" value="Cyclophilin-like"/>
    <property type="match status" value="1"/>
</dbReference>
<dbReference type="InterPro" id="IPR020892">
    <property type="entry name" value="Cyclophilin-type_PPIase_CS"/>
</dbReference>
<dbReference type="EMBL" id="FZOO01000005">
    <property type="protein sequence ID" value="SNS57637.1"/>
    <property type="molecule type" value="Genomic_DNA"/>
</dbReference>
<dbReference type="Proteomes" id="UP000198373">
    <property type="component" value="Unassembled WGS sequence"/>
</dbReference>
<dbReference type="RefSeq" id="WP_179224453.1">
    <property type="nucleotide sequence ID" value="NZ_FZOO01000005.1"/>
</dbReference>
<comment type="subcellular location">
    <subcellularLocation>
        <location evidence="3">Cytoplasm</location>
    </subcellularLocation>
</comment>
<evidence type="ECO:0000256" key="7">
    <source>
        <dbReference type="ARBA" id="ARBA00023110"/>
    </source>
</evidence>
<evidence type="ECO:0000256" key="8">
    <source>
        <dbReference type="ARBA" id="ARBA00023235"/>
    </source>
</evidence>
<dbReference type="InterPro" id="IPR029000">
    <property type="entry name" value="Cyclophilin-like_dom_sf"/>
</dbReference>
<keyword evidence="12" id="KW-1185">Reference proteome</keyword>
<dbReference type="GO" id="GO:0003755">
    <property type="term" value="F:peptidyl-prolyl cis-trans isomerase activity"/>
    <property type="evidence" value="ECO:0007669"/>
    <property type="project" value="UniProtKB-KW"/>
</dbReference>
<dbReference type="EC" id="5.2.1.8" evidence="5"/>
<evidence type="ECO:0000256" key="1">
    <source>
        <dbReference type="ARBA" id="ARBA00000971"/>
    </source>
</evidence>
<keyword evidence="8 11" id="KW-0413">Isomerase</keyword>
<dbReference type="PANTHER" id="PTHR45625:SF4">
    <property type="entry name" value="PEPTIDYLPROLYL ISOMERASE DOMAIN AND WD REPEAT-CONTAINING PROTEIN 1"/>
    <property type="match status" value="1"/>
</dbReference>
<dbReference type="InterPro" id="IPR021139">
    <property type="entry name" value="NYN"/>
</dbReference>
<dbReference type="InterPro" id="IPR002130">
    <property type="entry name" value="Cyclophilin-type_PPIase_dom"/>
</dbReference>
<dbReference type="PANTHER" id="PTHR45625">
    <property type="entry name" value="PEPTIDYL-PROLYL CIS-TRANS ISOMERASE-RELATED"/>
    <property type="match status" value="1"/>
</dbReference>
<dbReference type="InterPro" id="IPR044666">
    <property type="entry name" value="Cyclophilin_A-like"/>
</dbReference>
<dbReference type="Pfam" id="PF00160">
    <property type="entry name" value="Pro_isomerase"/>
    <property type="match status" value="1"/>
</dbReference>
<dbReference type="PROSITE" id="PS50072">
    <property type="entry name" value="CSA_PPIASE_2"/>
    <property type="match status" value="1"/>
</dbReference>
<evidence type="ECO:0000256" key="2">
    <source>
        <dbReference type="ARBA" id="ARBA00002388"/>
    </source>
</evidence>
<evidence type="ECO:0000313" key="11">
    <source>
        <dbReference type="EMBL" id="SNS57637.1"/>
    </source>
</evidence>
<evidence type="ECO:0000256" key="3">
    <source>
        <dbReference type="ARBA" id="ARBA00004496"/>
    </source>
</evidence>
<dbReference type="PROSITE" id="PS00170">
    <property type="entry name" value="CSA_PPIASE_1"/>
    <property type="match status" value="1"/>
</dbReference>
<protein>
    <recommendedName>
        <fullName evidence="5">peptidylprolyl isomerase</fullName>
        <ecNumber evidence="5">5.2.1.8</ecNumber>
    </recommendedName>
</protein>
<organism evidence="11 12">
    <name type="scientific">Geodermatophilus pulveris</name>
    <dbReference type="NCBI Taxonomy" id="1564159"/>
    <lineage>
        <taxon>Bacteria</taxon>
        <taxon>Bacillati</taxon>
        <taxon>Actinomycetota</taxon>
        <taxon>Actinomycetes</taxon>
        <taxon>Geodermatophilales</taxon>
        <taxon>Geodermatophilaceae</taxon>
        <taxon>Geodermatophilus</taxon>
    </lineage>
</organism>
<feature type="domain" description="PPIase cyclophilin-type" evidence="10">
    <location>
        <begin position="219"/>
        <end position="380"/>
    </location>
</feature>
<dbReference type="SUPFAM" id="SSF50891">
    <property type="entry name" value="Cyclophilin-like"/>
    <property type="match status" value="1"/>
</dbReference>
<name>A0A239FLG8_9ACTN</name>
<evidence type="ECO:0000256" key="9">
    <source>
        <dbReference type="SAM" id="MobiDB-lite"/>
    </source>
</evidence>
<comment type="catalytic activity">
    <reaction evidence="1">
        <text>[protein]-peptidylproline (omega=180) = [protein]-peptidylproline (omega=0)</text>
        <dbReference type="Rhea" id="RHEA:16237"/>
        <dbReference type="Rhea" id="RHEA-COMP:10747"/>
        <dbReference type="Rhea" id="RHEA-COMP:10748"/>
        <dbReference type="ChEBI" id="CHEBI:83833"/>
        <dbReference type="ChEBI" id="CHEBI:83834"/>
        <dbReference type="EC" id="5.2.1.8"/>
    </reaction>
</comment>
<feature type="region of interest" description="Disordered" evidence="9">
    <location>
        <begin position="173"/>
        <end position="206"/>
    </location>
</feature>
<dbReference type="PRINTS" id="PR00153">
    <property type="entry name" value="CSAPPISMRASE"/>
</dbReference>
<evidence type="ECO:0000259" key="10">
    <source>
        <dbReference type="PROSITE" id="PS50072"/>
    </source>
</evidence>
<evidence type="ECO:0000313" key="12">
    <source>
        <dbReference type="Proteomes" id="UP000198373"/>
    </source>
</evidence>
<evidence type="ECO:0000256" key="4">
    <source>
        <dbReference type="ARBA" id="ARBA00007365"/>
    </source>
</evidence>
<dbReference type="GO" id="GO:0006457">
    <property type="term" value="P:protein folding"/>
    <property type="evidence" value="ECO:0007669"/>
    <property type="project" value="InterPro"/>
</dbReference>
<reference evidence="12" key="1">
    <citation type="submission" date="2017-06" db="EMBL/GenBank/DDBJ databases">
        <authorList>
            <person name="Varghese N."/>
            <person name="Submissions S."/>
        </authorList>
    </citation>
    <scope>NUCLEOTIDE SEQUENCE [LARGE SCALE GENOMIC DNA]</scope>
    <source>
        <strain evidence="12">DSM 46839</strain>
    </source>
</reference>
<keyword evidence="7" id="KW-0697">Rotamase</keyword>
<dbReference type="FunFam" id="2.40.100.10:FF:000028">
    <property type="entry name" value="Peptidyl-prolyl cis-trans isomerase"/>
    <property type="match status" value="1"/>
</dbReference>
<dbReference type="Pfam" id="PF01936">
    <property type="entry name" value="NYN"/>
    <property type="match status" value="1"/>
</dbReference>
<evidence type="ECO:0000256" key="5">
    <source>
        <dbReference type="ARBA" id="ARBA00013194"/>
    </source>
</evidence>
<proteinExistence type="inferred from homology"/>
<dbReference type="Gene3D" id="3.40.50.1010">
    <property type="entry name" value="5'-nuclease"/>
    <property type="match status" value="1"/>
</dbReference>
<dbReference type="GO" id="GO:0005737">
    <property type="term" value="C:cytoplasm"/>
    <property type="evidence" value="ECO:0007669"/>
    <property type="project" value="UniProtKB-SubCell"/>
</dbReference>
<dbReference type="AlphaFoldDB" id="A0A239FLG8"/>
<sequence length="383" mass="41625">MDRTVPLIDAGHLLSGGGSLTVAEHRRNCLDVEVCKLAAALADRVERDAELPLLRTYWYDGVPNGRLSAELAALRELDYTELRLGRLVQGRQKGVDALIYRDLTTLARQRSVATAYLVAGDEDLCEGVAEAQSLGVQVVLMAVEPAGNSDVSQALIHEADRVVDLDDDFLRPFSALRGPQAGPPAPRGERPRPLRRRRPSGGRVDAVTEATPARRAVLHTNHGDITVDLFPDHAPKTVANFADLAEGRREWTHPQTRAKTTDRLYDGTVFHRIIDGFMIQGGDPLGQGIGGPGYQFGDEIHPELAFTRPYLLAMANAGPGTNGSQFFITVAPTTWLTGKHTIFGEVADQAGRDVVDRIAKVPTGRGDRPAEDVVLQSVEVQRS</sequence>